<evidence type="ECO:0008006" key="4">
    <source>
        <dbReference type="Google" id="ProtNLM"/>
    </source>
</evidence>
<name>C7ZQ34_FUSV7</name>
<dbReference type="OrthoDB" id="6431331at2759"/>
<dbReference type="HOGENOM" id="CLU_027502_2_0_1"/>
<keyword evidence="3" id="KW-1185">Reference proteome</keyword>
<dbReference type="KEGG" id="nhe:NECHADRAFT_101054"/>
<feature type="transmembrane region" description="Helical" evidence="1">
    <location>
        <begin position="100"/>
        <end position="122"/>
    </location>
</feature>
<reference evidence="2 3" key="1">
    <citation type="journal article" date="2009" name="PLoS Genet.">
        <title>The genome of Nectria haematococca: contribution of supernumerary chromosomes to gene expansion.</title>
        <authorList>
            <person name="Coleman J.J."/>
            <person name="Rounsley S.D."/>
            <person name="Rodriguez-Carres M."/>
            <person name="Kuo A."/>
            <person name="Wasmann C.C."/>
            <person name="Grimwood J."/>
            <person name="Schmutz J."/>
            <person name="Taga M."/>
            <person name="White G.J."/>
            <person name="Zhou S."/>
            <person name="Schwartz D.C."/>
            <person name="Freitag M."/>
            <person name="Ma L.J."/>
            <person name="Danchin E.G."/>
            <person name="Henrissat B."/>
            <person name="Coutinho P.M."/>
            <person name="Nelson D.R."/>
            <person name="Straney D."/>
            <person name="Napoli C.A."/>
            <person name="Barker B.M."/>
            <person name="Gribskov M."/>
            <person name="Rep M."/>
            <person name="Kroken S."/>
            <person name="Molnar I."/>
            <person name="Rensing C."/>
            <person name="Kennell J.C."/>
            <person name="Zamora J."/>
            <person name="Farman M.L."/>
            <person name="Selker E.U."/>
            <person name="Salamov A."/>
            <person name="Shapiro H."/>
            <person name="Pangilinan J."/>
            <person name="Lindquist E."/>
            <person name="Lamers C."/>
            <person name="Grigoriev I.V."/>
            <person name="Geiser D.M."/>
            <person name="Covert S.F."/>
            <person name="Temporini E."/>
            <person name="Vanetten H.D."/>
        </authorList>
    </citation>
    <scope>NUCLEOTIDE SEQUENCE [LARGE SCALE GENOMIC DNA]</scope>
    <source>
        <strain evidence="3">ATCC MYA-4622 / CBS 123669 / FGSC 9596 / NRRL 45880 / 77-13-4</strain>
    </source>
</reference>
<proteinExistence type="predicted"/>
<accession>C7ZQ34</accession>
<dbReference type="eggNOG" id="ENOG502QW6Q">
    <property type="taxonomic scope" value="Eukaryota"/>
</dbReference>
<dbReference type="RefSeq" id="XP_003039572.1">
    <property type="nucleotide sequence ID" value="XM_003039526.1"/>
</dbReference>
<keyword evidence="1" id="KW-0812">Transmembrane</keyword>
<protein>
    <recommendedName>
        <fullName evidence="4">AB hydrolase-1 domain-containing protein</fullName>
    </recommendedName>
</protein>
<dbReference type="SUPFAM" id="SSF53474">
    <property type="entry name" value="alpha/beta-Hydrolases"/>
    <property type="match status" value="1"/>
</dbReference>
<evidence type="ECO:0000256" key="1">
    <source>
        <dbReference type="SAM" id="Phobius"/>
    </source>
</evidence>
<dbReference type="InParanoid" id="C7ZQ34"/>
<keyword evidence="1" id="KW-0472">Membrane</keyword>
<organism evidence="2 3">
    <name type="scientific">Fusarium vanettenii (strain ATCC MYA-4622 / CBS 123669 / FGSC 9596 / NRRL 45880 / 77-13-4)</name>
    <name type="common">Fusarium solani subsp. pisi</name>
    <dbReference type="NCBI Taxonomy" id="660122"/>
    <lineage>
        <taxon>Eukaryota</taxon>
        <taxon>Fungi</taxon>
        <taxon>Dikarya</taxon>
        <taxon>Ascomycota</taxon>
        <taxon>Pezizomycotina</taxon>
        <taxon>Sordariomycetes</taxon>
        <taxon>Hypocreomycetidae</taxon>
        <taxon>Hypocreales</taxon>
        <taxon>Nectriaceae</taxon>
        <taxon>Fusarium</taxon>
        <taxon>Fusarium solani species complex</taxon>
        <taxon>Fusarium vanettenii</taxon>
    </lineage>
</organism>
<dbReference type="OMA" id="RIRMSHR"/>
<gene>
    <name evidence="2" type="ORF">NECHADRAFT_101054</name>
</gene>
<dbReference type="VEuPathDB" id="FungiDB:NECHADRAFT_101054"/>
<dbReference type="PANTHER" id="PTHR37471:SF1">
    <property type="entry name" value="AB HYDROLASE-1 DOMAIN-CONTAINING PROTEIN"/>
    <property type="match status" value="1"/>
</dbReference>
<dbReference type="Proteomes" id="UP000005206">
    <property type="component" value="Chromosome 7"/>
</dbReference>
<dbReference type="AlphaFoldDB" id="C7ZQ34"/>
<dbReference type="GeneID" id="9667094"/>
<sequence length="472" mass="54550">MPTATGSVVYARLCRERRPHSSDSDVTEAAGATPLSIPEIMTANQDPKKLKRCRQNDRLHIFFLLFSNTSRRVINRAFSSSAADSTVFFAMVETSVWDYVFIRTCIFLLHLIAPLSVAYSLVGWLVHIPLHAPRILKIWLALEAAFYLLVYLPRKAYLQRAATHPTIASRNDRQRLFWRCHGNIPDPDRFLTKWFRDAPAAEIKRENVKDFYRWAFLNTAEPDPAYDEELEEEVGTWAWQREVPQTDARQGRDVTSEPDMVSVCVYCRYDNVYLPALLLLRLPPCEELDCILKAHGWERFVLVSHSFGSVVATHLLHTPQIARKIGPILFVDPVSFLLHLPDVAYNFVYRKPCHANEHLLSYFGSKDMGISHTLFRRFFWTDNILWKEDIQGHRVTVVLGGRDAIIDTKVIGAYLTGSDDWNLETTSWKDGVWKGDGLDVLWFHDLDHGQVFKGRRTRMRLVDIVRRFCVEE</sequence>
<dbReference type="InterPro" id="IPR029058">
    <property type="entry name" value="AB_hydrolase_fold"/>
</dbReference>
<dbReference type="EMBL" id="GG698982">
    <property type="protein sequence ID" value="EEU33859.1"/>
    <property type="molecule type" value="Genomic_DNA"/>
</dbReference>
<evidence type="ECO:0000313" key="2">
    <source>
        <dbReference type="EMBL" id="EEU33859.1"/>
    </source>
</evidence>
<evidence type="ECO:0000313" key="3">
    <source>
        <dbReference type="Proteomes" id="UP000005206"/>
    </source>
</evidence>
<dbReference type="PANTHER" id="PTHR37471">
    <property type="entry name" value="UNNAMED PRODUCT"/>
    <property type="match status" value="1"/>
</dbReference>
<keyword evidence="1" id="KW-1133">Transmembrane helix</keyword>